<protein>
    <submittedName>
        <fullName evidence="2">Uncharacterized protein</fullName>
    </submittedName>
</protein>
<dbReference type="Proteomes" id="UP000177579">
    <property type="component" value="Unassembled WGS sequence"/>
</dbReference>
<feature type="chain" id="PRO_5009521414" evidence="1">
    <location>
        <begin position="24"/>
        <end position="204"/>
    </location>
</feature>
<organism evidence="2 3">
    <name type="scientific">Candidatus Falkowbacteria bacterium RIFOXYD2_FULL_34_120</name>
    <dbReference type="NCBI Taxonomy" id="1798007"/>
    <lineage>
        <taxon>Bacteria</taxon>
        <taxon>Candidatus Falkowiibacteriota</taxon>
    </lineage>
</organism>
<evidence type="ECO:0000256" key="1">
    <source>
        <dbReference type="SAM" id="SignalP"/>
    </source>
</evidence>
<reference evidence="2 3" key="1">
    <citation type="journal article" date="2016" name="Nat. Commun.">
        <title>Thousands of microbial genomes shed light on interconnected biogeochemical processes in an aquifer system.</title>
        <authorList>
            <person name="Anantharaman K."/>
            <person name="Brown C.T."/>
            <person name="Hug L.A."/>
            <person name="Sharon I."/>
            <person name="Castelle C.J."/>
            <person name="Probst A.J."/>
            <person name="Thomas B.C."/>
            <person name="Singh A."/>
            <person name="Wilkins M.J."/>
            <person name="Karaoz U."/>
            <person name="Brodie E.L."/>
            <person name="Williams K.H."/>
            <person name="Hubbard S.S."/>
            <person name="Banfield J.F."/>
        </authorList>
    </citation>
    <scope>NUCLEOTIDE SEQUENCE [LARGE SCALE GENOMIC DNA]</scope>
</reference>
<comment type="caution">
    <text evidence="2">The sequence shown here is derived from an EMBL/GenBank/DDBJ whole genome shotgun (WGS) entry which is preliminary data.</text>
</comment>
<proteinExistence type="predicted"/>
<evidence type="ECO:0000313" key="3">
    <source>
        <dbReference type="Proteomes" id="UP000177579"/>
    </source>
</evidence>
<feature type="signal peptide" evidence="1">
    <location>
        <begin position="1"/>
        <end position="23"/>
    </location>
</feature>
<keyword evidence="1" id="KW-0732">Signal</keyword>
<dbReference type="EMBL" id="MFGO01000006">
    <property type="protein sequence ID" value="OGF41684.1"/>
    <property type="molecule type" value="Genomic_DNA"/>
</dbReference>
<accession>A0A1F5TSD7</accession>
<gene>
    <name evidence="2" type="ORF">A2531_05970</name>
</gene>
<sequence length="204" mass="23541">MKKLIIALLALLLTFMFSSITIAEENIEKNTIQNAVHGPQIPPEKVQAFREKFMELMDELKEKPGQDYVETLDGQKVDLRPFGIYSQYDWQICIPEKFYHWKSDVIETTSKCESGQLVLHKVKRYWAPRTIASDYAEIHGYGSQKDLHSGFGDFAEVYESGTNKFMGFLLYVGNGEYFIMPDFKYQAEREQGFGEEKRGAVIPL</sequence>
<dbReference type="AlphaFoldDB" id="A0A1F5TSD7"/>
<name>A0A1F5TSD7_9BACT</name>
<evidence type="ECO:0000313" key="2">
    <source>
        <dbReference type="EMBL" id="OGF41684.1"/>
    </source>
</evidence>